<dbReference type="Pfam" id="PF00067">
    <property type="entry name" value="p450"/>
    <property type="match status" value="1"/>
</dbReference>
<dbReference type="SUPFAM" id="SSF48264">
    <property type="entry name" value="Cytochrome P450"/>
    <property type="match status" value="1"/>
</dbReference>
<keyword evidence="9 14" id="KW-0560">Oxidoreductase</keyword>
<dbReference type="AlphaFoldDB" id="A0A6I9VXY1"/>
<dbReference type="InterPro" id="IPR002401">
    <property type="entry name" value="Cyt_P450_E_grp-I"/>
</dbReference>
<dbReference type="KEGG" id="bdr:105230202"/>
<sequence length="509" mass="58642">MAITQILLLLVLGLVSYFAYWFRKRMNTWQDLGIACDKPNYLLGNLVGMRKTRSFADIGRSTYSKFKGTGPFCGFYWFHRPAVFVLETSLAKAVLIKEFNKFTDRGFYTNPDDDPLSGHLFALDGHKWRAMRNKLSPTFTSGKMKQMFPTVTRVAAELVNVYNEAVNGERRSTLEVRDSLGRYTTDVIGSCAFGIDCNSLKNPNDPFRQMGRRVFTDQRHGPLALALIILFPKLSRRLHIKITPDHITDFYMRIVRENIAYREANNIKRHDFFDMLMDLKNNKMMKSEDGQAMMNITVEELAAQAFVFMVAGFETSSTTMGFALYELAQREDLQQRARQEVVEVLQKHNGEFTYECMNEMVYLNQVISETLRKHTILPLLVRECLEDYQVPDQPKYEIKKGTLVIIPAVGIHYDEDYYPNPEEFNPDHFTPEKVALRDSIEWLPFGDGPRNCVGLRFGLMQTRVGLAYLLKNFKFSVSEKTQIPIKYSKESFVSMAEGDIYLSVEKLAA</sequence>
<evidence type="ECO:0000256" key="12">
    <source>
        <dbReference type="ARBA" id="ARBA00023136"/>
    </source>
</evidence>
<keyword evidence="15" id="KW-1133">Transmembrane helix</keyword>
<name>A0A6I9VXY1_BACDO</name>
<keyword evidence="15" id="KW-0812">Transmembrane</keyword>
<dbReference type="GO" id="GO:0020037">
    <property type="term" value="F:heme binding"/>
    <property type="evidence" value="ECO:0007669"/>
    <property type="project" value="InterPro"/>
</dbReference>
<dbReference type="GO" id="GO:0005506">
    <property type="term" value="F:iron ion binding"/>
    <property type="evidence" value="ECO:0007669"/>
    <property type="project" value="InterPro"/>
</dbReference>
<keyword evidence="11 14" id="KW-0503">Monooxygenase</keyword>
<evidence type="ECO:0000256" key="13">
    <source>
        <dbReference type="PIRSR" id="PIRSR602401-1"/>
    </source>
</evidence>
<feature type="transmembrane region" description="Helical" evidence="15">
    <location>
        <begin position="6"/>
        <end position="22"/>
    </location>
</feature>
<dbReference type="InterPro" id="IPR050476">
    <property type="entry name" value="Insect_CytP450_Detox"/>
</dbReference>
<protein>
    <submittedName>
        <fullName evidence="17">Probable cytochrome P450 6a21 isoform X1</fullName>
    </submittedName>
</protein>
<evidence type="ECO:0000256" key="3">
    <source>
        <dbReference type="ARBA" id="ARBA00004406"/>
    </source>
</evidence>
<dbReference type="GO" id="GO:0005789">
    <property type="term" value="C:endoplasmic reticulum membrane"/>
    <property type="evidence" value="ECO:0007669"/>
    <property type="project" value="UniProtKB-SubCell"/>
</dbReference>
<evidence type="ECO:0000256" key="15">
    <source>
        <dbReference type="SAM" id="Phobius"/>
    </source>
</evidence>
<dbReference type="CDD" id="cd11056">
    <property type="entry name" value="CYP6-like"/>
    <property type="match status" value="1"/>
</dbReference>
<evidence type="ECO:0000256" key="11">
    <source>
        <dbReference type="ARBA" id="ARBA00023033"/>
    </source>
</evidence>
<evidence type="ECO:0000256" key="5">
    <source>
        <dbReference type="ARBA" id="ARBA00022617"/>
    </source>
</evidence>
<evidence type="ECO:0000256" key="10">
    <source>
        <dbReference type="ARBA" id="ARBA00023004"/>
    </source>
</evidence>
<evidence type="ECO:0000313" key="17">
    <source>
        <dbReference type="RefSeq" id="XP_011209141.2"/>
    </source>
</evidence>
<evidence type="ECO:0000256" key="4">
    <source>
        <dbReference type="ARBA" id="ARBA00010617"/>
    </source>
</evidence>
<dbReference type="PANTHER" id="PTHR24292">
    <property type="entry name" value="CYTOCHROME P450"/>
    <property type="match status" value="1"/>
</dbReference>
<dbReference type="RefSeq" id="XP_011209141.2">
    <property type="nucleotide sequence ID" value="XM_011210839.3"/>
</dbReference>
<dbReference type="PRINTS" id="PR00385">
    <property type="entry name" value="P450"/>
</dbReference>
<keyword evidence="7" id="KW-0256">Endoplasmic reticulum</keyword>
<dbReference type="Gene3D" id="1.10.630.10">
    <property type="entry name" value="Cytochrome P450"/>
    <property type="match status" value="1"/>
</dbReference>
<evidence type="ECO:0000256" key="8">
    <source>
        <dbReference type="ARBA" id="ARBA00022848"/>
    </source>
</evidence>
<dbReference type="InterPro" id="IPR001128">
    <property type="entry name" value="Cyt_P450"/>
</dbReference>
<dbReference type="PRINTS" id="PR00463">
    <property type="entry name" value="EP450I"/>
</dbReference>
<comment type="subcellular location">
    <subcellularLocation>
        <location evidence="3">Endoplasmic reticulum membrane</location>
        <topology evidence="3">Peripheral membrane protein</topology>
    </subcellularLocation>
    <subcellularLocation>
        <location evidence="2">Microsome membrane</location>
        <topology evidence="2">Peripheral membrane protein</topology>
    </subcellularLocation>
</comment>
<accession>A0A6I9VXY1</accession>
<dbReference type="InterPro" id="IPR036396">
    <property type="entry name" value="Cyt_P450_sf"/>
</dbReference>
<dbReference type="FunCoup" id="A0A6I9VXY1">
    <property type="interactions" value="96"/>
</dbReference>
<evidence type="ECO:0000256" key="6">
    <source>
        <dbReference type="ARBA" id="ARBA00022723"/>
    </source>
</evidence>
<dbReference type="GO" id="GO:0016705">
    <property type="term" value="F:oxidoreductase activity, acting on paired donors, with incorporation or reduction of molecular oxygen"/>
    <property type="evidence" value="ECO:0007669"/>
    <property type="project" value="InterPro"/>
</dbReference>
<comment type="cofactor">
    <cofactor evidence="1 13">
        <name>heme</name>
        <dbReference type="ChEBI" id="CHEBI:30413"/>
    </cofactor>
</comment>
<dbReference type="GO" id="GO:0004497">
    <property type="term" value="F:monooxygenase activity"/>
    <property type="evidence" value="ECO:0007669"/>
    <property type="project" value="UniProtKB-KW"/>
</dbReference>
<evidence type="ECO:0000256" key="2">
    <source>
        <dbReference type="ARBA" id="ARBA00004174"/>
    </source>
</evidence>
<dbReference type="InterPro" id="IPR017972">
    <property type="entry name" value="Cyt_P450_CS"/>
</dbReference>
<evidence type="ECO:0000256" key="14">
    <source>
        <dbReference type="RuleBase" id="RU000461"/>
    </source>
</evidence>
<evidence type="ECO:0000256" key="1">
    <source>
        <dbReference type="ARBA" id="ARBA00001971"/>
    </source>
</evidence>
<evidence type="ECO:0000256" key="7">
    <source>
        <dbReference type="ARBA" id="ARBA00022824"/>
    </source>
</evidence>
<evidence type="ECO:0000313" key="16">
    <source>
        <dbReference type="Proteomes" id="UP001652620"/>
    </source>
</evidence>
<dbReference type="GeneID" id="105230202"/>
<dbReference type="PANTHER" id="PTHR24292:SF100">
    <property type="entry name" value="CYTOCHROME P450 6A16, ISOFORM B-RELATED"/>
    <property type="match status" value="1"/>
</dbReference>
<proteinExistence type="inferred from homology"/>
<keyword evidence="10 13" id="KW-0408">Iron</keyword>
<keyword evidence="12 15" id="KW-0472">Membrane</keyword>
<keyword evidence="8" id="KW-0492">Microsome</keyword>
<feature type="binding site" description="axial binding residue" evidence="13">
    <location>
        <position position="452"/>
    </location>
    <ligand>
        <name>heme</name>
        <dbReference type="ChEBI" id="CHEBI:30413"/>
    </ligand>
    <ligandPart>
        <name>Fe</name>
        <dbReference type="ChEBI" id="CHEBI:18248"/>
    </ligandPart>
</feature>
<reference evidence="17" key="1">
    <citation type="submission" date="2025-08" db="UniProtKB">
        <authorList>
            <consortium name="RefSeq"/>
        </authorList>
    </citation>
    <scope>IDENTIFICATION</scope>
    <source>
        <tissue evidence="17">Adult</tissue>
    </source>
</reference>
<organism evidence="16 17">
    <name type="scientific">Bactrocera dorsalis</name>
    <name type="common">Oriental fruit fly</name>
    <name type="synonym">Dacus dorsalis</name>
    <dbReference type="NCBI Taxonomy" id="27457"/>
    <lineage>
        <taxon>Eukaryota</taxon>
        <taxon>Metazoa</taxon>
        <taxon>Ecdysozoa</taxon>
        <taxon>Arthropoda</taxon>
        <taxon>Hexapoda</taxon>
        <taxon>Insecta</taxon>
        <taxon>Pterygota</taxon>
        <taxon>Neoptera</taxon>
        <taxon>Endopterygota</taxon>
        <taxon>Diptera</taxon>
        <taxon>Brachycera</taxon>
        <taxon>Muscomorpha</taxon>
        <taxon>Tephritoidea</taxon>
        <taxon>Tephritidae</taxon>
        <taxon>Bactrocera</taxon>
        <taxon>Bactrocera</taxon>
    </lineage>
</organism>
<dbReference type="PROSITE" id="PS00086">
    <property type="entry name" value="CYTOCHROME_P450"/>
    <property type="match status" value="1"/>
</dbReference>
<keyword evidence="16" id="KW-1185">Reference proteome</keyword>
<dbReference type="Proteomes" id="UP001652620">
    <property type="component" value="Chromosome 3"/>
</dbReference>
<comment type="similarity">
    <text evidence="4 14">Belongs to the cytochrome P450 family.</text>
</comment>
<dbReference type="OrthoDB" id="2789670at2759"/>
<gene>
    <name evidence="17" type="primary">LOC105230202</name>
</gene>
<keyword evidence="5 13" id="KW-0349">Heme</keyword>
<keyword evidence="6 13" id="KW-0479">Metal-binding</keyword>
<evidence type="ECO:0000256" key="9">
    <source>
        <dbReference type="ARBA" id="ARBA00023002"/>
    </source>
</evidence>
<dbReference type="InParanoid" id="A0A6I9VXY1"/>